<evidence type="ECO:0000313" key="1">
    <source>
        <dbReference type="EMBL" id="CAD7236721.1"/>
    </source>
</evidence>
<accession>A0A7R8WXH3</accession>
<protein>
    <submittedName>
        <fullName evidence="1">Uncharacterized protein</fullName>
    </submittedName>
</protein>
<proteinExistence type="predicted"/>
<reference evidence="1" key="1">
    <citation type="submission" date="2020-11" db="EMBL/GenBank/DDBJ databases">
        <authorList>
            <person name="Tran Van P."/>
        </authorList>
    </citation>
    <scope>NUCLEOTIDE SEQUENCE</scope>
</reference>
<dbReference type="AlphaFoldDB" id="A0A7R8WXH3"/>
<name>A0A7R8WXH3_9CRUS</name>
<feature type="non-terminal residue" evidence="1">
    <location>
        <position position="85"/>
    </location>
</feature>
<gene>
    <name evidence="1" type="ORF">CTOB1V02_LOCUS14536</name>
</gene>
<dbReference type="EMBL" id="OB681342">
    <property type="protein sequence ID" value="CAD7236721.1"/>
    <property type="molecule type" value="Genomic_DNA"/>
</dbReference>
<organism evidence="1">
    <name type="scientific">Cyprideis torosa</name>
    <dbReference type="NCBI Taxonomy" id="163714"/>
    <lineage>
        <taxon>Eukaryota</taxon>
        <taxon>Metazoa</taxon>
        <taxon>Ecdysozoa</taxon>
        <taxon>Arthropoda</taxon>
        <taxon>Crustacea</taxon>
        <taxon>Oligostraca</taxon>
        <taxon>Ostracoda</taxon>
        <taxon>Podocopa</taxon>
        <taxon>Podocopida</taxon>
        <taxon>Cytherocopina</taxon>
        <taxon>Cytheroidea</taxon>
        <taxon>Cytherideidae</taxon>
        <taxon>Cyprideis</taxon>
    </lineage>
</organism>
<sequence>MMGTSATNEYAALYYLLGGAVLVFLVPVIFVVYKRIVKPKRAAHHHHQKQFKNPSFYTGKPIDVEYLADHQISDAPMYKAAQEDE</sequence>